<accession>A0ABS2Q6N0</accession>
<name>A0ABS2Q6N0_9BACL</name>
<protein>
    <submittedName>
        <fullName evidence="1">Uncharacterized protein</fullName>
    </submittedName>
</protein>
<dbReference type="Proteomes" id="UP000823201">
    <property type="component" value="Unassembled WGS sequence"/>
</dbReference>
<gene>
    <name evidence="1" type="ORF">JOC27_000897</name>
</gene>
<comment type="caution">
    <text evidence="1">The sequence shown here is derived from an EMBL/GenBank/DDBJ whole genome shotgun (WGS) entry which is preliminary data.</text>
</comment>
<evidence type="ECO:0000313" key="2">
    <source>
        <dbReference type="Proteomes" id="UP000823201"/>
    </source>
</evidence>
<evidence type="ECO:0000313" key="1">
    <source>
        <dbReference type="EMBL" id="MBM7657454.1"/>
    </source>
</evidence>
<reference evidence="1 2" key="1">
    <citation type="submission" date="2021-01" db="EMBL/GenBank/DDBJ databases">
        <title>Genomic Encyclopedia of Type Strains, Phase IV (KMG-IV): sequencing the most valuable type-strain genomes for metagenomic binning, comparative biology and taxonomic classification.</title>
        <authorList>
            <person name="Goeker M."/>
        </authorList>
    </citation>
    <scope>NUCLEOTIDE SEQUENCE [LARGE SCALE GENOMIC DNA]</scope>
    <source>
        <strain evidence="1 2">DSM 100968</strain>
    </source>
</reference>
<sequence>MTLQQPPFFYGKVLIPAGNCLRDKKSVRQSPLLMKRVFIFAFLLFQVSTQFKQ</sequence>
<organism evidence="1 2">
    <name type="scientific">Sporolactobacillus spathodeae</name>
    <dbReference type="NCBI Taxonomy" id="1465502"/>
    <lineage>
        <taxon>Bacteria</taxon>
        <taxon>Bacillati</taxon>
        <taxon>Bacillota</taxon>
        <taxon>Bacilli</taxon>
        <taxon>Bacillales</taxon>
        <taxon>Sporolactobacillaceae</taxon>
        <taxon>Sporolactobacillus</taxon>
    </lineage>
</organism>
<keyword evidence="2" id="KW-1185">Reference proteome</keyword>
<dbReference type="EMBL" id="JAFBEV010000005">
    <property type="protein sequence ID" value="MBM7657454.1"/>
    <property type="molecule type" value="Genomic_DNA"/>
</dbReference>
<proteinExistence type="predicted"/>